<feature type="chain" id="PRO_5013363000" evidence="3">
    <location>
        <begin position="16"/>
        <end position="452"/>
    </location>
</feature>
<feature type="coiled-coil region" evidence="1">
    <location>
        <begin position="137"/>
        <end position="377"/>
    </location>
</feature>
<keyword evidence="5" id="KW-1185">Reference proteome</keyword>
<name>A0A1R2B592_9CILI</name>
<gene>
    <name evidence="4" type="ORF">SteCoe_29753</name>
</gene>
<protein>
    <submittedName>
        <fullName evidence="4">Uncharacterized protein</fullName>
    </submittedName>
</protein>
<reference evidence="4 5" key="1">
    <citation type="submission" date="2016-11" db="EMBL/GenBank/DDBJ databases">
        <title>The macronuclear genome of Stentor coeruleus: a giant cell with tiny introns.</title>
        <authorList>
            <person name="Slabodnick M."/>
            <person name="Ruby J.G."/>
            <person name="Reiff S.B."/>
            <person name="Swart E.C."/>
            <person name="Gosai S."/>
            <person name="Prabakaran S."/>
            <person name="Witkowska E."/>
            <person name="Larue G.E."/>
            <person name="Fisher S."/>
            <person name="Freeman R.M."/>
            <person name="Gunawardena J."/>
            <person name="Chu W."/>
            <person name="Stover N.A."/>
            <person name="Gregory B.D."/>
            <person name="Nowacki M."/>
            <person name="Derisi J."/>
            <person name="Roy S.W."/>
            <person name="Marshall W.F."/>
            <person name="Sood P."/>
        </authorList>
    </citation>
    <scope>NUCLEOTIDE SEQUENCE [LARGE SCALE GENOMIC DNA]</scope>
    <source>
        <strain evidence="4">WM001</strain>
    </source>
</reference>
<feature type="region of interest" description="Disordered" evidence="2">
    <location>
        <begin position="431"/>
        <end position="452"/>
    </location>
</feature>
<proteinExistence type="predicted"/>
<dbReference type="OrthoDB" id="10490921at2759"/>
<keyword evidence="3" id="KW-0732">Signal</keyword>
<accession>A0A1R2B592</accession>
<organism evidence="4 5">
    <name type="scientific">Stentor coeruleus</name>
    <dbReference type="NCBI Taxonomy" id="5963"/>
    <lineage>
        <taxon>Eukaryota</taxon>
        <taxon>Sar</taxon>
        <taxon>Alveolata</taxon>
        <taxon>Ciliophora</taxon>
        <taxon>Postciliodesmatophora</taxon>
        <taxon>Heterotrichea</taxon>
        <taxon>Heterotrichida</taxon>
        <taxon>Stentoridae</taxon>
        <taxon>Stentor</taxon>
    </lineage>
</organism>
<keyword evidence="1" id="KW-0175">Coiled coil</keyword>
<evidence type="ECO:0000256" key="3">
    <source>
        <dbReference type="SAM" id="SignalP"/>
    </source>
</evidence>
<evidence type="ECO:0000313" key="5">
    <source>
        <dbReference type="Proteomes" id="UP000187209"/>
    </source>
</evidence>
<evidence type="ECO:0000313" key="4">
    <source>
        <dbReference type="EMBL" id="OMJ71916.1"/>
    </source>
</evidence>
<feature type="signal peptide" evidence="3">
    <location>
        <begin position="1"/>
        <end position="15"/>
    </location>
</feature>
<dbReference type="Proteomes" id="UP000187209">
    <property type="component" value="Unassembled WGS sequence"/>
</dbReference>
<dbReference type="AlphaFoldDB" id="A0A1R2B592"/>
<dbReference type="EMBL" id="MPUH01000945">
    <property type="protein sequence ID" value="OMJ71916.1"/>
    <property type="molecule type" value="Genomic_DNA"/>
</dbReference>
<comment type="caution">
    <text evidence="4">The sequence shown here is derived from an EMBL/GenBank/DDBJ whole genome shotgun (WGS) entry which is preliminary data.</text>
</comment>
<feature type="coiled-coil region" evidence="1">
    <location>
        <begin position="403"/>
        <end position="430"/>
    </location>
</feature>
<sequence>MLLILLLCSQAFTNSIPELDQENEELRISNEILHKQLLDLSKFKDMSIIIQEDFTYNKEKLQALINEFNKESSDSIQIALVNQILYFLKVLHEDLLIMESNDQGINAKDIDAASKKLKDSLDKFKTRQENKEFSRAYQELKQSVERKDQSLQTLQLENAKLIGKLDSAVAELAQHNQNYSHVSKKLEELQESLEKTQKDQAERLENLKSSLQTEEQASRSKEIEDFKKIQDSQDELIDILQSKNSEQTLKIEELSLEKSNLISKLRLLNSTIERLNNEIEARSKQLEQSENKFEDFRRQIEYETNDEIINLRNSEQQIKDEVNILQLEQITLLESITNCTKDLDSLEMEKRQKENIIKELELLIKEARNGIQSAKEGRAQEIFSLEEKVKDAETALGVLQCQVEESLLKISTQNAEIRELNEKLDEYKFLNNKPEPQGQKGSLRGYSSIFNI</sequence>
<evidence type="ECO:0000256" key="1">
    <source>
        <dbReference type="SAM" id="Coils"/>
    </source>
</evidence>
<evidence type="ECO:0000256" key="2">
    <source>
        <dbReference type="SAM" id="MobiDB-lite"/>
    </source>
</evidence>